<dbReference type="EMBL" id="LNFP01003786">
    <property type="protein sequence ID" value="KUF80223.1"/>
    <property type="molecule type" value="Genomic_DNA"/>
</dbReference>
<protein>
    <recommendedName>
        <fullName evidence="4">MULE transposase domain-containing protein</fullName>
    </recommendedName>
</protein>
<dbReference type="AlphaFoldDB" id="A0A0W8C7Z0"/>
<gene>
    <name evidence="2" type="ORF">AM588_10000173</name>
</gene>
<accession>A0A0W8C7Z0</accession>
<evidence type="ECO:0008006" key="4">
    <source>
        <dbReference type="Google" id="ProtNLM"/>
    </source>
</evidence>
<comment type="caution">
    <text evidence="2">The sequence shown here is derived from an EMBL/GenBank/DDBJ whole genome shotgun (WGS) entry which is preliminary data.</text>
</comment>
<name>A0A0W8C7Z0_PHYNI</name>
<evidence type="ECO:0000256" key="1">
    <source>
        <dbReference type="SAM" id="MobiDB-lite"/>
    </source>
</evidence>
<reference evidence="2 3" key="1">
    <citation type="submission" date="2015-11" db="EMBL/GenBank/DDBJ databases">
        <title>Genomes and virulence difference between two physiological races of Phytophthora nicotianae.</title>
        <authorList>
            <person name="Liu H."/>
            <person name="Ma X."/>
            <person name="Yu H."/>
            <person name="Fang D."/>
            <person name="Li Y."/>
            <person name="Wang X."/>
            <person name="Wang W."/>
            <person name="Dong Y."/>
            <person name="Xiao B."/>
        </authorList>
    </citation>
    <scope>NUCLEOTIDE SEQUENCE [LARGE SCALE GENOMIC DNA]</scope>
    <source>
        <strain evidence="3">race 1</strain>
    </source>
</reference>
<evidence type="ECO:0000313" key="3">
    <source>
        <dbReference type="Proteomes" id="UP000054636"/>
    </source>
</evidence>
<dbReference type="Proteomes" id="UP000054636">
    <property type="component" value="Unassembled WGS sequence"/>
</dbReference>
<proteinExistence type="predicted"/>
<evidence type="ECO:0000313" key="2">
    <source>
        <dbReference type="EMBL" id="KUF80223.1"/>
    </source>
</evidence>
<organism evidence="2 3">
    <name type="scientific">Phytophthora nicotianae</name>
    <name type="common">Potato buckeye rot agent</name>
    <name type="synonym">Phytophthora parasitica</name>
    <dbReference type="NCBI Taxonomy" id="4792"/>
    <lineage>
        <taxon>Eukaryota</taxon>
        <taxon>Sar</taxon>
        <taxon>Stramenopiles</taxon>
        <taxon>Oomycota</taxon>
        <taxon>Peronosporomycetes</taxon>
        <taxon>Peronosporales</taxon>
        <taxon>Peronosporaceae</taxon>
        <taxon>Phytophthora</taxon>
    </lineage>
</organism>
<feature type="region of interest" description="Disordered" evidence="1">
    <location>
        <begin position="119"/>
        <end position="167"/>
    </location>
</feature>
<sequence>MFTCIEFALGKDIKPGDVVCDFEGAMILAIRGLFPSTRIVGCLFHFKQACRRKLKEYRMPNDEASIAMSTNNPLERFHRELNARMKPHPSLKYFVRSIEELAREYVVLRKSIISGDAEAPLRPPMRFPRRATLPDTGDTDSSSSDDDDDCAPGGGSSDADSELSDEDLGIVYDTSFDYEIEDDEEKSNAA</sequence>